<gene>
    <name evidence="4" type="ORF">J0I24_15630</name>
</gene>
<keyword evidence="2" id="KW-1133">Transmembrane helix</keyword>
<dbReference type="EMBL" id="JAFKMR010000039">
    <property type="protein sequence ID" value="MBN8745704.1"/>
    <property type="molecule type" value="Genomic_DNA"/>
</dbReference>
<feature type="compositionally biased region" description="Polar residues" evidence="1">
    <location>
        <begin position="385"/>
        <end position="406"/>
    </location>
</feature>
<dbReference type="Proteomes" id="UP000664800">
    <property type="component" value="Unassembled WGS sequence"/>
</dbReference>
<comment type="caution">
    <text evidence="4">The sequence shown here is derived from an EMBL/GenBank/DDBJ whole genome shotgun (WGS) entry which is preliminary data.</text>
</comment>
<proteinExistence type="predicted"/>
<feature type="transmembrane region" description="Helical" evidence="2">
    <location>
        <begin position="12"/>
        <end position="32"/>
    </location>
</feature>
<reference evidence="4" key="1">
    <citation type="submission" date="2021-02" db="EMBL/GenBank/DDBJ databases">
        <title>Thiocyanate and organic carbon inputs drive convergent selection for specific autotrophic Afipia and Thiobacillus strains within complex microbiomes.</title>
        <authorList>
            <person name="Huddy R.J."/>
            <person name="Sachdeva R."/>
            <person name="Kadzinga F."/>
            <person name="Kantor R.S."/>
            <person name="Harrison S.T.L."/>
            <person name="Banfield J.F."/>
        </authorList>
    </citation>
    <scope>NUCLEOTIDE SEQUENCE</scope>
    <source>
        <strain evidence="4">SCN18_13_7_16_R3_B_64_19</strain>
    </source>
</reference>
<evidence type="ECO:0000256" key="1">
    <source>
        <dbReference type="SAM" id="MobiDB-lite"/>
    </source>
</evidence>
<evidence type="ECO:0000313" key="4">
    <source>
        <dbReference type="EMBL" id="MBN8745704.1"/>
    </source>
</evidence>
<feature type="domain" description="Putative Flp pilus-assembly TadG-like N-terminal" evidence="3">
    <location>
        <begin position="11"/>
        <end position="55"/>
    </location>
</feature>
<dbReference type="InterPro" id="IPR028087">
    <property type="entry name" value="Tad_N"/>
</dbReference>
<evidence type="ECO:0000256" key="2">
    <source>
        <dbReference type="SAM" id="Phobius"/>
    </source>
</evidence>
<protein>
    <submittedName>
        <fullName evidence="4">Tad domain-containing protein</fullName>
    </submittedName>
</protein>
<name>A0A8I1SYJ1_THIA3</name>
<keyword evidence="2" id="KW-0812">Transmembrane</keyword>
<dbReference type="Pfam" id="PF13400">
    <property type="entry name" value="Tad"/>
    <property type="match status" value="1"/>
</dbReference>
<dbReference type="AlphaFoldDB" id="A0A8I1SYJ1"/>
<evidence type="ECO:0000313" key="5">
    <source>
        <dbReference type="Proteomes" id="UP000664800"/>
    </source>
</evidence>
<sequence>MLNRSHQSQRGQSAVFTLVLLGAILMGVALLYNSGRLSLTKTRLQNTADSAAYSGSVLLARDYNFSSYANRGMVANQVAIAQIVGLRSWAQYECYTYNNSGCGNQGGADPNDLASQIQSTVNSSEASGIWGTVLSGYADSSSALNSAVRPTTAVIVDMANTIDVALSAASRVFHLGVVADLASTAANTGAGIIGEVVQANDPQAQISTFGKVTLGADAAAIAGFTKTNAKSGDTQGQNRIAPTVLNDLDAFSESRSASDPPYEADLWNPFAFIPYNDQPYAMIWNSHSGGTEWKNGYTQWSAMDVSNAYGFSIYWISVFGYPVPLILPIWRIDPPLYLDSTEFALGGATVGSGRGDPLGQTNNYGPCGATAPCTAASGWNFNDGTWSNPGNEDQSFGGSYTANPTPANDEDTRGPGNSFAHYSGLQPYQDVSNTKQSDFDAPQITVVLSRAQSTVHTTSQIDNGQGKGIFSGALNLADAEPSNQVEAIASADAHFERPWSSAIENNLGVSVVYGNLFNPYWEPHLVPTNPATKAAAQGAQFAGQG</sequence>
<dbReference type="RefSeq" id="WP_276732834.1">
    <property type="nucleotide sequence ID" value="NZ_JAFKMR010000039.1"/>
</dbReference>
<organism evidence="4 5">
    <name type="scientific">Thiomonas arsenitoxydans (strain DSM 22701 / CIP 110005 / 3As)</name>
    <dbReference type="NCBI Taxonomy" id="426114"/>
    <lineage>
        <taxon>Bacteria</taxon>
        <taxon>Pseudomonadati</taxon>
        <taxon>Pseudomonadota</taxon>
        <taxon>Betaproteobacteria</taxon>
        <taxon>Burkholderiales</taxon>
        <taxon>Thiomonas</taxon>
    </lineage>
</organism>
<feature type="region of interest" description="Disordered" evidence="1">
    <location>
        <begin position="385"/>
        <end position="414"/>
    </location>
</feature>
<keyword evidence="2" id="KW-0472">Membrane</keyword>
<accession>A0A8I1SYJ1</accession>
<evidence type="ECO:0000259" key="3">
    <source>
        <dbReference type="Pfam" id="PF13400"/>
    </source>
</evidence>